<keyword evidence="3" id="KW-0328">Glycosyltransferase</keyword>
<evidence type="ECO:0000256" key="1">
    <source>
        <dbReference type="ARBA" id="ARBA00009995"/>
    </source>
</evidence>
<dbReference type="Gene3D" id="3.40.50.2000">
    <property type="entry name" value="Glycogen Phosphorylase B"/>
    <property type="match status" value="2"/>
</dbReference>
<dbReference type="CDD" id="cd03784">
    <property type="entry name" value="GT1_Gtf-like"/>
    <property type="match status" value="1"/>
</dbReference>
<dbReference type="PROSITE" id="PS00375">
    <property type="entry name" value="UDPGT"/>
    <property type="match status" value="1"/>
</dbReference>
<gene>
    <name evidence="5" type="ORF">PIB30_097919</name>
</gene>
<reference evidence="5 6" key="1">
    <citation type="journal article" date="2023" name="Plants (Basel)">
        <title>Bridging the Gap: Combining Genomics and Transcriptomics Approaches to Understand Stylosanthes scabra, an Orphan Legume from the Brazilian Caatinga.</title>
        <authorList>
            <person name="Ferreira-Neto J.R.C."/>
            <person name="da Silva M.D."/>
            <person name="Binneck E."/>
            <person name="de Melo N.F."/>
            <person name="da Silva R.H."/>
            <person name="de Melo A.L.T.M."/>
            <person name="Pandolfi V."/>
            <person name="Bustamante F.O."/>
            <person name="Brasileiro-Vidal A.C."/>
            <person name="Benko-Iseppon A.M."/>
        </authorList>
    </citation>
    <scope>NUCLEOTIDE SEQUENCE [LARGE SCALE GENOMIC DNA]</scope>
    <source>
        <tissue evidence="5">Leaves</tissue>
    </source>
</reference>
<dbReference type="PANTHER" id="PTHR11926">
    <property type="entry name" value="GLUCOSYL/GLUCURONOSYL TRANSFERASES"/>
    <property type="match status" value="1"/>
</dbReference>
<proteinExistence type="inferred from homology"/>
<sequence length="463" mass="52462">MEKGNGKAVHCVVLAYPAQGHINPMIQFSKRLKHQGVRVTLVTTLFYVKSLKDFPPSMSFDTISDGYDNGRHGDGLKHSVYVEVFRQKGSETLSELLDKFGDSGYPVDCIIYDAFMPWALDVAKKFGIVGAPYLTQNMPVNSIYYHAHSGKIKVPLTEDEILLPELPKLQQGDLPSFFSSYEEDPSVLEMLLDQFSNIHEADWVLCNAFYEMEKEVIDWTMKLWPKLRTIGPNIPSMFLDKRLQDDQEYGVSQFKSEECLDWLDNKPKGSVLYVSFGSLVPLAEEQIREVAYGLRDSGRYFLWVVRASEESKLPKDFEKNSEKGLVVTWCSQLQVLAHEAIGCFVTHCGWNSTLETISLGVPVIAVPQWSDQPTNAKYLVDVWKVGIRPVVDDDDKKIIMRKEALEFCIRELMEGDKGKEIRSNSMKLRNLAVEAVSEGGSSNKNIIEFVNSLFHVQTKGKGY</sequence>
<dbReference type="Proteomes" id="UP001341840">
    <property type="component" value="Unassembled WGS sequence"/>
</dbReference>
<dbReference type="Pfam" id="PF00201">
    <property type="entry name" value="UDPGT"/>
    <property type="match status" value="1"/>
</dbReference>
<evidence type="ECO:0000313" key="5">
    <source>
        <dbReference type="EMBL" id="MED6201724.1"/>
    </source>
</evidence>
<dbReference type="PANTHER" id="PTHR11926:SF1545">
    <property type="entry name" value="GLYCOSYLTRANSFERASE"/>
    <property type="match status" value="1"/>
</dbReference>
<evidence type="ECO:0000313" key="6">
    <source>
        <dbReference type="Proteomes" id="UP001341840"/>
    </source>
</evidence>
<dbReference type="InterPro" id="IPR035595">
    <property type="entry name" value="UDP_glycos_trans_CS"/>
</dbReference>
<dbReference type="EMBL" id="JASCZI010213898">
    <property type="protein sequence ID" value="MED6201724.1"/>
    <property type="molecule type" value="Genomic_DNA"/>
</dbReference>
<evidence type="ECO:0000256" key="3">
    <source>
        <dbReference type="RuleBase" id="RU003718"/>
    </source>
</evidence>
<dbReference type="SUPFAM" id="SSF53756">
    <property type="entry name" value="UDP-Glycosyltransferase/glycogen phosphorylase"/>
    <property type="match status" value="1"/>
</dbReference>
<protein>
    <recommendedName>
        <fullName evidence="4">Glycosyltransferase</fullName>
        <ecNumber evidence="4">2.4.1.-</ecNumber>
    </recommendedName>
</protein>
<organism evidence="5 6">
    <name type="scientific">Stylosanthes scabra</name>
    <dbReference type="NCBI Taxonomy" id="79078"/>
    <lineage>
        <taxon>Eukaryota</taxon>
        <taxon>Viridiplantae</taxon>
        <taxon>Streptophyta</taxon>
        <taxon>Embryophyta</taxon>
        <taxon>Tracheophyta</taxon>
        <taxon>Spermatophyta</taxon>
        <taxon>Magnoliopsida</taxon>
        <taxon>eudicotyledons</taxon>
        <taxon>Gunneridae</taxon>
        <taxon>Pentapetalae</taxon>
        <taxon>rosids</taxon>
        <taxon>fabids</taxon>
        <taxon>Fabales</taxon>
        <taxon>Fabaceae</taxon>
        <taxon>Papilionoideae</taxon>
        <taxon>50 kb inversion clade</taxon>
        <taxon>dalbergioids sensu lato</taxon>
        <taxon>Dalbergieae</taxon>
        <taxon>Pterocarpus clade</taxon>
        <taxon>Stylosanthes</taxon>
    </lineage>
</organism>
<evidence type="ECO:0000256" key="2">
    <source>
        <dbReference type="ARBA" id="ARBA00022679"/>
    </source>
</evidence>
<comment type="caution">
    <text evidence="5">The sequence shown here is derived from an EMBL/GenBank/DDBJ whole genome shotgun (WGS) entry which is preliminary data.</text>
</comment>
<accession>A0ABU6XVF8</accession>
<dbReference type="InterPro" id="IPR002213">
    <property type="entry name" value="UDP_glucos_trans"/>
</dbReference>
<evidence type="ECO:0000256" key="4">
    <source>
        <dbReference type="RuleBase" id="RU362057"/>
    </source>
</evidence>
<comment type="similarity">
    <text evidence="1 3">Belongs to the UDP-glycosyltransferase family.</text>
</comment>
<dbReference type="EC" id="2.4.1.-" evidence="4"/>
<keyword evidence="2 3" id="KW-0808">Transferase</keyword>
<name>A0ABU6XVF8_9FABA</name>
<keyword evidence="6" id="KW-1185">Reference proteome</keyword>